<dbReference type="GO" id="GO:0051301">
    <property type="term" value="P:cell division"/>
    <property type="evidence" value="ECO:0007669"/>
    <property type="project" value="UniProtKB-KW"/>
</dbReference>
<accession>A0A2U8GP57</accession>
<evidence type="ECO:0000256" key="2">
    <source>
        <dbReference type="ARBA" id="ARBA00022618"/>
    </source>
</evidence>
<evidence type="ECO:0000256" key="4">
    <source>
        <dbReference type="ARBA" id="ARBA00023306"/>
    </source>
</evidence>
<dbReference type="SUPFAM" id="SSF46785">
    <property type="entry name" value="Winged helix' DNA-binding domain"/>
    <property type="match status" value="2"/>
</dbReference>
<dbReference type="InterPro" id="IPR036390">
    <property type="entry name" value="WH_DNA-bd_sf"/>
</dbReference>
<evidence type="ECO:0000313" key="5">
    <source>
        <dbReference type="EMBL" id="AWI74973.1"/>
    </source>
</evidence>
<keyword evidence="3" id="KW-0159">Chromosome partition</keyword>
<dbReference type="InterPro" id="IPR036388">
    <property type="entry name" value="WH-like_DNA-bd_sf"/>
</dbReference>
<protein>
    <submittedName>
        <fullName evidence="5">SMC-Scp complex subunit ScpB</fullName>
    </submittedName>
</protein>
<keyword evidence="2" id="KW-0132">Cell division</keyword>
<keyword evidence="6" id="KW-1185">Reference proteome</keyword>
<dbReference type="InterPro" id="IPR005234">
    <property type="entry name" value="ScpB_csome_segregation"/>
</dbReference>
<dbReference type="EMBL" id="CP022187">
    <property type="protein sequence ID" value="AWI74973.1"/>
    <property type="molecule type" value="Genomic_DNA"/>
</dbReference>
<evidence type="ECO:0000256" key="1">
    <source>
        <dbReference type="ARBA" id="ARBA00022490"/>
    </source>
</evidence>
<proteinExistence type="predicted"/>
<keyword evidence="4" id="KW-0131">Cell cycle</keyword>
<dbReference type="GO" id="GO:0051304">
    <property type="term" value="P:chromosome separation"/>
    <property type="evidence" value="ECO:0007669"/>
    <property type="project" value="InterPro"/>
</dbReference>
<dbReference type="RefSeq" id="WP_108948681.1">
    <property type="nucleotide sequence ID" value="NZ_CP022187.1"/>
</dbReference>
<reference evidence="5 6" key="1">
    <citation type="submission" date="2017-06" db="EMBL/GenBank/DDBJ databases">
        <title>Azoarcus.</title>
        <authorList>
            <person name="Woo J.-H."/>
            <person name="Kim H.-S."/>
        </authorList>
    </citation>
    <scope>NUCLEOTIDE SEQUENCE [LARGE SCALE GENOMIC DNA]</scope>
    <source>
        <strain evidence="5 6">TSPY31</strain>
    </source>
</reference>
<dbReference type="KEGG" id="acom:CEW83_06830"/>
<dbReference type="PANTHER" id="PTHR34298">
    <property type="entry name" value="SEGREGATION AND CONDENSATION PROTEIN B"/>
    <property type="match status" value="1"/>
</dbReference>
<evidence type="ECO:0000256" key="3">
    <source>
        <dbReference type="ARBA" id="ARBA00022829"/>
    </source>
</evidence>
<keyword evidence="1" id="KW-0963">Cytoplasm</keyword>
<organism evidence="5 6">
    <name type="scientific">Parazoarcus communis</name>
    <dbReference type="NCBI Taxonomy" id="41977"/>
    <lineage>
        <taxon>Bacteria</taxon>
        <taxon>Pseudomonadati</taxon>
        <taxon>Pseudomonadota</taxon>
        <taxon>Betaproteobacteria</taxon>
        <taxon>Rhodocyclales</taxon>
        <taxon>Zoogloeaceae</taxon>
        <taxon>Parazoarcus</taxon>
    </lineage>
</organism>
<dbReference type="Proteomes" id="UP000244930">
    <property type="component" value="Chromosome"/>
</dbReference>
<dbReference type="PIRSF" id="PIRSF019345">
    <property type="entry name" value="ScpB"/>
    <property type="match status" value="1"/>
</dbReference>
<dbReference type="AlphaFoldDB" id="A0A2U8GP57"/>
<sequence>MDRATTPELCKRIIETALLATPAPLTVGVLRGLFDEDPGPDLVRRLLDELRNDWDASERGVELVQLAGGWRFQTRPAFQVYLDRLKEEKPPRYSRAVMETLAIIAYRQPVTRGDIEDIRGVTVSPGVLKTLESRGWIDVVGHRDTPGRPALFATTRRFLDDMGLRSLTELPALTEIERIMDLVDTTQIQSAAAAADQETD</sequence>
<name>A0A2U8GP57_9RHOO</name>
<dbReference type="Pfam" id="PF04079">
    <property type="entry name" value="SMC_ScpB"/>
    <property type="match status" value="1"/>
</dbReference>
<dbReference type="NCBIfam" id="TIGR00281">
    <property type="entry name" value="SMC-Scp complex subunit ScpB"/>
    <property type="match status" value="1"/>
</dbReference>
<dbReference type="PANTHER" id="PTHR34298:SF2">
    <property type="entry name" value="SEGREGATION AND CONDENSATION PROTEIN B"/>
    <property type="match status" value="1"/>
</dbReference>
<evidence type="ECO:0000313" key="6">
    <source>
        <dbReference type="Proteomes" id="UP000244930"/>
    </source>
</evidence>
<dbReference type="Gene3D" id="1.10.10.10">
    <property type="entry name" value="Winged helix-like DNA-binding domain superfamily/Winged helix DNA-binding domain"/>
    <property type="match status" value="2"/>
</dbReference>
<gene>
    <name evidence="5" type="primary">scpB</name>
    <name evidence="5" type="ORF">CEW83_06830</name>
</gene>